<protein>
    <recommendedName>
        <fullName evidence="3 4">Dephospho-CoA kinase</fullName>
        <ecNumber evidence="3 4">2.7.1.24</ecNumber>
    </recommendedName>
    <alternativeName>
        <fullName evidence="3">Dephosphocoenzyme A kinase</fullName>
    </alternativeName>
</protein>
<accession>A0A948W5R6</accession>
<keyword evidence="3 5" id="KW-0418">Kinase</keyword>
<dbReference type="PROSITE" id="PS51219">
    <property type="entry name" value="DPCK"/>
    <property type="match status" value="1"/>
</dbReference>
<dbReference type="HAMAP" id="MF_00376">
    <property type="entry name" value="Dephospho_CoA_kinase"/>
    <property type="match status" value="1"/>
</dbReference>
<evidence type="ECO:0000256" key="3">
    <source>
        <dbReference type="HAMAP-Rule" id="MF_00376"/>
    </source>
</evidence>
<feature type="binding site" evidence="3">
    <location>
        <begin position="22"/>
        <end position="27"/>
    </location>
    <ligand>
        <name>ATP</name>
        <dbReference type="ChEBI" id="CHEBI:30616"/>
    </ligand>
</feature>
<comment type="catalytic activity">
    <reaction evidence="3">
        <text>3'-dephospho-CoA + ATP = ADP + CoA + H(+)</text>
        <dbReference type="Rhea" id="RHEA:18245"/>
        <dbReference type="ChEBI" id="CHEBI:15378"/>
        <dbReference type="ChEBI" id="CHEBI:30616"/>
        <dbReference type="ChEBI" id="CHEBI:57287"/>
        <dbReference type="ChEBI" id="CHEBI:57328"/>
        <dbReference type="ChEBI" id="CHEBI:456216"/>
        <dbReference type="EC" id="2.7.1.24"/>
    </reaction>
</comment>
<comment type="caution">
    <text evidence="5">The sequence shown here is derived from an EMBL/GenBank/DDBJ whole genome shotgun (WGS) entry which is preliminary data.</text>
</comment>
<comment type="subcellular location">
    <subcellularLocation>
        <location evidence="3">Cytoplasm</location>
    </subcellularLocation>
</comment>
<name>A0A948W5R6_UNCEI</name>
<comment type="pathway">
    <text evidence="3">Cofactor biosynthesis; coenzyme A biosynthesis; CoA from (R)-pantothenate: step 5/5.</text>
</comment>
<dbReference type="CDD" id="cd02022">
    <property type="entry name" value="DPCK"/>
    <property type="match status" value="1"/>
</dbReference>
<organism evidence="5 6">
    <name type="scientific">Eiseniibacteriota bacterium</name>
    <dbReference type="NCBI Taxonomy" id="2212470"/>
    <lineage>
        <taxon>Bacteria</taxon>
        <taxon>Candidatus Eiseniibacteriota</taxon>
    </lineage>
</organism>
<sequence length="215" mass="24309">MGRTRLKDLRRAMRVGVTGAIGSGKTFFASALSEDPRIRRLDADRIGHEALQPGSSLLPRIIAQFGRKILDRSGGVDRRRLAAEVFSRPARVEELNAIVHPWLLATLKRRITRLNHRPGIDIVVLDAALLCESGIASMMDRVVVLEAAEAKRHLWLEERGYSLTQILGRESAQWTPEKKKQLADIVVKNDGTEKDLQFQAHRLARIWLRALQTRE</sequence>
<dbReference type="GO" id="GO:0005737">
    <property type="term" value="C:cytoplasm"/>
    <property type="evidence" value="ECO:0007669"/>
    <property type="project" value="UniProtKB-SubCell"/>
</dbReference>
<evidence type="ECO:0000256" key="2">
    <source>
        <dbReference type="ARBA" id="ARBA00022840"/>
    </source>
</evidence>
<comment type="similarity">
    <text evidence="3">Belongs to the CoaE family.</text>
</comment>
<evidence type="ECO:0000256" key="1">
    <source>
        <dbReference type="ARBA" id="ARBA00022741"/>
    </source>
</evidence>
<evidence type="ECO:0000313" key="5">
    <source>
        <dbReference type="EMBL" id="MBU2689846.1"/>
    </source>
</evidence>
<dbReference type="InterPro" id="IPR027417">
    <property type="entry name" value="P-loop_NTPase"/>
</dbReference>
<reference evidence="5" key="1">
    <citation type="submission" date="2021-05" db="EMBL/GenBank/DDBJ databases">
        <title>Energy efficiency and biological interactions define the core microbiome of deep oligotrophic groundwater.</title>
        <authorList>
            <person name="Mehrshad M."/>
            <person name="Lopez-Fernandez M."/>
            <person name="Bell E."/>
            <person name="Bernier-Latmani R."/>
            <person name="Bertilsson S."/>
            <person name="Dopson M."/>
        </authorList>
    </citation>
    <scope>NUCLEOTIDE SEQUENCE</scope>
    <source>
        <strain evidence="5">Modern_marine.mb.64</strain>
    </source>
</reference>
<dbReference type="Gene3D" id="3.40.50.300">
    <property type="entry name" value="P-loop containing nucleotide triphosphate hydrolases"/>
    <property type="match status" value="1"/>
</dbReference>
<dbReference type="Proteomes" id="UP000777784">
    <property type="component" value="Unassembled WGS sequence"/>
</dbReference>
<dbReference type="AlphaFoldDB" id="A0A948W5R6"/>
<dbReference type="PANTHER" id="PTHR10695:SF46">
    <property type="entry name" value="BIFUNCTIONAL COENZYME A SYNTHASE-RELATED"/>
    <property type="match status" value="1"/>
</dbReference>
<keyword evidence="3 5" id="KW-0808">Transferase</keyword>
<proteinExistence type="inferred from homology"/>
<keyword evidence="3" id="KW-0173">Coenzyme A biosynthesis</keyword>
<dbReference type="Pfam" id="PF01121">
    <property type="entry name" value="CoaE"/>
    <property type="match status" value="1"/>
</dbReference>
<dbReference type="SUPFAM" id="SSF52540">
    <property type="entry name" value="P-loop containing nucleoside triphosphate hydrolases"/>
    <property type="match status" value="1"/>
</dbReference>
<keyword evidence="3" id="KW-0963">Cytoplasm</keyword>
<dbReference type="GO" id="GO:0004140">
    <property type="term" value="F:dephospho-CoA kinase activity"/>
    <property type="evidence" value="ECO:0007669"/>
    <property type="project" value="UniProtKB-UniRule"/>
</dbReference>
<dbReference type="GO" id="GO:0005524">
    <property type="term" value="F:ATP binding"/>
    <property type="evidence" value="ECO:0007669"/>
    <property type="project" value="UniProtKB-UniRule"/>
</dbReference>
<dbReference type="InterPro" id="IPR001977">
    <property type="entry name" value="Depp_CoAkinase"/>
</dbReference>
<gene>
    <name evidence="3 5" type="primary">coaE</name>
    <name evidence="5" type="ORF">KJ970_02885</name>
</gene>
<keyword evidence="1 3" id="KW-0547">Nucleotide-binding</keyword>
<comment type="function">
    <text evidence="3">Catalyzes the phosphorylation of the 3'-hydroxyl group of dephosphocoenzyme A to form coenzyme A.</text>
</comment>
<dbReference type="PANTHER" id="PTHR10695">
    <property type="entry name" value="DEPHOSPHO-COA KINASE-RELATED"/>
    <property type="match status" value="1"/>
</dbReference>
<dbReference type="GO" id="GO:0015937">
    <property type="term" value="P:coenzyme A biosynthetic process"/>
    <property type="evidence" value="ECO:0007669"/>
    <property type="project" value="UniProtKB-UniRule"/>
</dbReference>
<dbReference type="EC" id="2.7.1.24" evidence="3 4"/>
<dbReference type="NCBIfam" id="TIGR00152">
    <property type="entry name" value="dephospho-CoA kinase"/>
    <property type="match status" value="1"/>
</dbReference>
<keyword evidence="2 3" id="KW-0067">ATP-binding</keyword>
<dbReference type="EMBL" id="JAHJDP010000018">
    <property type="protein sequence ID" value="MBU2689846.1"/>
    <property type="molecule type" value="Genomic_DNA"/>
</dbReference>
<evidence type="ECO:0000313" key="6">
    <source>
        <dbReference type="Proteomes" id="UP000777784"/>
    </source>
</evidence>
<evidence type="ECO:0000256" key="4">
    <source>
        <dbReference type="NCBIfam" id="TIGR00152"/>
    </source>
</evidence>